<evidence type="ECO:0000313" key="1">
    <source>
        <dbReference type="EMBL" id="RTQ50795.1"/>
    </source>
</evidence>
<comment type="caution">
    <text evidence="1">The sequence shown here is derived from an EMBL/GenBank/DDBJ whole genome shotgun (WGS) entry which is preliminary data.</text>
</comment>
<dbReference type="OrthoDB" id="880204at2"/>
<name>A0A3S0H7R0_9BACT</name>
<dbReference type="AlphaFoldDB" id="A0A3S0H7R0"/>
<gene>
    <name evidence="1" type="ORF">EJV47_09245</name>
</gene>
<evidence type="ECO:0000313" key="2">
    <source>
        <dbReference type="Proteomes" id="UP000282184"/>
    </source>
</evidence>
<protein>
    <submittedName>
        <fullName evidence="1">Uncharacterized protein</fullName>
    </submittedName>
</protein>
<dbReference type="EMBL" id="RXOF01000004">
    <property type="protein sequence ID" value="RTQ50795.1"/>
    <property type="molecule type" value="Genomic_DNA"/>
</dbReference>
<dbReference type="Proteomes" id="UP000282184">
    <property type="component" value="Unassembled WGS sequence"/>
</dbReference>
<accession>A0A3S0H7R0</accession>
<proteinExistence type="predicted"/>
<sequence length="271" mass="30834">MLIKPYHIRCFLFNKNLLKSLFDDHMSVFYMRLMAAFTAICLSDFSAGAQQRPDSARVIVLPDVSIQDRIDRLTLASGPEDRRTWHVIAPGNGSAVRFRHPRAGYHELRQLRVHLEHPGGIQDGGLRVRVASVLADGQPATDNLLPEQVVLDTRTLRRSRRTLTLQWTNHHLIVPPEGFFLVVEGVGQQPDEVKGNRLPPDRHSKMGYYEIMRRGQPQEVVRTVDIDSFPQLRGANYTGEAAEVWYRIPKTGEWLPEKVGSPIPMLEVVFD</sequence>
<reference evidence="1 2" key="1">
    <citation type="submission" date="2018-12" db="EMBL/GenBank/DDBJ databases">
        <title>Hymenobacter gummosus sp. nov., isolated from a spring.</title>
        <authorList>
            <person name="Nie L."/>
        </authorList>
    </citation>
    <scope>NUCLEOTIDE SEQUENCE [LARGE SCALE GENOMIC DNA]</scope>
    <source>
        <strain evidence="1 2">KCTC 52166</strain>
    </source>
</reference>
<keyword evidence="2" id="KW-1185">Reference proteome</keyword>
<organism evidence="1 2">
    <name type="scientific">Hymenobacter gummosus</name>
    <dbReference type="NCBI Taxonomy" id="1776032"/>
    <lineage>
        <taxon>Bacteria</taxon>
        <taxon>Pseudomonadati</taxon>
        <taxon>Bacteroidota</taxon>
        <taxon>Cytophagia</taxon>
        <taxon>Cytophagales</taxon>
        <taxon>Hymenobacteraceae</taxon>
        <taxon>Hymenobacter</taxon>
    </lineage>
</organism>
<dbReference type="RefSeq" id="WP_126692861.1">
    <property type="nucleotide sequence ID" value="NZ_RXOF01000004.1"/>
</dbReference>